<keyword evidence="3" id="KW-1185">Reference proteome</keyword>
<evidence type="ECO:0000256" key="1">
    <source>
        <dbReference type="SAM" id="MobiDB-lite"/>
    </source>
</evidence>
<reference evidence="2" key="1">
    <citation type="submission" date="2023-04" db="EMBL/GenBank/DDBJ databases">
        <authorList>
            <person name="Vijverberg K."/>
            <person name="Xiong W."/>
            <person name="Schranz E."/>
        </authorList>
    </citation>
    <scope>NUCLEOTIDE SEQUENCE</scope>
</reference>
<dbReference type="AlphaFoldDB" id="A0AA36DY15"/>
<dbReference type="EMBL" id="OX465079">
    <property type="protein sequence ID" value="CAI9275681.1"/>
    <property type="molecule type" value="Genomic_DNA"/>
</dbReference>
<accession>A0AA36DY15</accession>
<dbReference type="Proteomes" id="UP001177003">
    <property type="component" value="Chromosome 3"/>
</dbReference>
<proteinExistence type="predicted"/>
<name>A0AA36DY15_LACSI</name>
<evidence type="ECO:0000313" key="3">
    <source>
        <dbReference type="Proteomes" id="UP001177003"/>
    </source>
</evidence>
<organism evidence="2 3">
    <name type="scientific">Lactuca saligna</name>
    <name type="common">Willowleaf lettuce</name>
    <dbReference type="NCBI Taxonomy" id="75948"/>
    <lineage>
        <taxon>Eukaryota</taxon>
        <taxon>Viridiplantae</taxon>
        <taxon>Streptophyta</taxon>
        <taxon>Embryophyta</taxon>
        <taxon>Tracheophyta</taxon>
        <taxon>Spermatophyta</taxon>
        <taxon>Magnoliopsida</taxon>
        <taxon>eudicotyledons</taxon>
        <taxon>Gunneridae</taxon>
        <taxon>Pentapetalae</taxon>
        <taxon>asterids</taxon>
        <taxon>campanulids</taxon>
        <taxon>Asterales</taxon>
        <taxon>Asteraceae</taxon>
        <taxon>Cichorioideae</taxon>
        <taxon>Cichorieae</taxon>
        <taxon>Lactucinae</taxon>
        <taxon>Lactuca</taxon>
    </lineage>
</organism>
<protein>
    <submittedName>
        <fullName evidence="2">Uncharacterized protein</fullName>
    </submittedName>
</protein>
<gene>
    <name evidence="2" type="ORF">LSALG_LOCUS15703</name>
</gene>
<sequence length="158" mass="18203">MGIEGKSGCSKIKRRKLAINWKQLLPSSSSDDDRPTELLVASKRKSECGRSEGDAQENHKEDLELQTKSYAEITEYIARSKRFLVTLSDKLPDRGEKLKATLQRYEDELERRNKLELEKVLSEANGNNISFLRFRRMGVVLIYGPFCRSQEVDDDDDM</sequence>
<feature type="compositionally biased region" description="Basic and acidic residues" evidence="1">
    <location>
        <begin position="44"/>
        <end position="63"/>
    </location>
</feature>
<evidence type="ECO:0000313" key="2">
    <source>
        <dbReference type="EMBL" id="CAI9275681.1"/>
    </source>
</evidence>
<feature type="region of interest" description="Disordered" evidence="1">
    <location>
        <begin position="25"/>
        <end position="63"/>
    </location>
</feature>